<keyword evidence="3" id="KW-0804">Transcription</keyword>
<dbReference type="InterPro" id="IPR036390">
    <property type="entry name" value="WH_DNA-bd_sf"/>
</dbReference>
<evidence type="ECO:0000259" key="4">
    <source>
        <dbReference type="SMART" id="SM00418"/>
    </source>
</evidence>
<dbReference type="Gene3D" id="1.10.10.10">
    <property type="entry name" value="Winged helix-like DNA-binding domain superfamily/Winged helix DNA-binding domain"/>
    <property type="match status" value="1"/>
</dbReference>
<feature type="domain" description="HTH arsR-type" evidence="4">
    <location>
        <begin position="241"/>
        <end position="316"/>
    </location>
</feature>
<protein>
    <submittedName>
        <fullName evidence="5">Putative ArsR-family transcriptional regulator</fullName>
    </submittedName>
</protein>
<dbReference type="EMBL" id="AP017380">
    <property type="protein sequence ID" value="BAU77556.1"/>
    <property type="molecule type" value="Genomic_DNA"/>
</dbReference>
<name>A0A143T019_STRAW</name>
<dbReference type="PANTHER" id="PTHR43132">
    <property type="entry name" value="ARSENICAL RESISTANCE OPERON REPRESSOR ARSR-RELATED"/>
    <property type="match status" value="1"/>
</dbReference>
<dbReference type="SUPFAM" id="SSF46785">
    <property type="entry name" value="Winged helix' DNA-binding domain"/>
    <property type="match status" value="1"/>
</dbReference>
<organism evidence="5">
    <name type="scientific">Streptomyces avermitilis (strain ATCC 31267 / DSM 46492 / JCM 5070 / NBRC 14893 / NCIMB 12804 / NRRL 8165 / MA-4680)</name>
    <dbReference type="NCBI Taxonomy" id="227882"/>
    <lineage>
        <taxon>Bacteria</taxon>
        <taxon>Bacillati</taxon>
        <taxon>Actinomycetota</taxon>
        <taxon>Actinomycetes</taxon>
        <taxon>Kitasatosporales</taxon>
        <taxon>Streptomycetaceae</taxon>
        <taxon>Streptomyces</taxon>
    </lineage>
</organism>
<dbReference type="SMART" id="SM00418">
    <property type="entry name" value="HTH_ARSR"/>
    <property type="match status" value="1"/>
</dbReference>
<gene>
    <name evidence="5" type="ORF">SAVERM_2p112</name>
</gene>
<dbReference type="InterPro" id="IPR051011">
    <property type="entry name" value="Metal_resp_trans_reg"/>
</dbReference>
<geneLocation type="plasmid" evidence="5">
    <name>SAP2</name>
</geneLocation>
<accession>A0A143T019</accession>
<dbReference type="GO" id="GO:0003677">
    <property type="term" value="F:DNA binding"/>
    <property type="evidence" value="ECO:0007669"/>
    <property type="project" value="UniProtKB-KW"/>
</dbReference>
<dbReference type="AlphaFoldDB" id="A0A143T019"/>
<keyword evidence="2" id="KW-0238">DNA-binding</keyword>
<reference evidence="5" key="1">
    <citation type="submission" date="2016-03" db="EMBL/GenBank/DDBJ databases">
        <title>Complete sequence of the second linear plasmid SAP2 of Streptomyces avermitilis.</title>
        <authorList>
            <person name="Ikeda H."/>
        </authorList>
    </citation>
    <scope>NUCLEOTIDE SEQUENCE</scope>
    <source>
        <strain evidence="5">MA-4680</strain>
        <plasmid evidence="5">SAP2</plasmid>
    </source>
</reference>
<evidence type="ECO:0000256" key="2">
    <source>
        <dbReference type="ARBA" id="ARBA00023125"/>
    </source>
</evidence>
<evidence type="ECO:0000256" key="1">
    <source>
        <dbReference type="ARBA" id="ARBA00023015"/>
    </source>
</evidence>
<dbReference type="PANTHER" id="PTHR43132:SF6">
    <property type="entry name" value="HTH-TYPE TRANSCRIPTIONAL REPRESSOR CZRA"/>
    <property type="match status" value="1"/>
</dbReference>
<dbReference type="InterPro" id="IPR001845">
    <property type="entry name" value="HTH_ArsR_DNA-bd_dom"/>
</dbReference>
<sequence>MLHSRFALSPAFELASLLRALSGRSESRLPLRWSARLSPEFQRLRRETGLDAVLALQTDRFGAELIAPPPSSLGHSWEDDLSAMLSTSPVQARHEAERCIATGVVRDPRVIAVLRSDDLIGSVVRAMDQAWRSLLAPDWDQLRAVCERDVVYRVGQLGQSGWATVLDGLHGDLTWKDNGVSVPNAAPATVTLGGDGLLLIPSVFIGPGVAAHLDGTWPKTLIYPARGTAALWGVHDTPGGEALEALMGRSRARLLAALETPASTTQLAKSLDMAVGAVGDHLTVLRRAGLLRRARSGRSVLYHRTALGDSLLRAQEDL</sequence>
<dbReference type="InterPro" id="IPR036388">
    <property type="entry name" value="WH-like_DNA-bd_sf"/>
</dbReference>
<evidence type="ECO:0000256" key="3">
    <source>
        <dbReference type="ARBA" id="ARBA00023163"/>
    </source>
</evidence>
<dbReference type="GO" id="GO:0003700">
    <property type="term" value="F:DNA-binding transcription factor activity"/>
    <property type="evidence" value="ECO:0007669"/>
    <property type="project" value="InterPro"/>
</dbReference>
<proteinExistence type="predicted"/>
<dbReference type="Pfam" id="PF12840">
    <property type="entry name" value="HTH_20"/>
    <property type="match status" value="1"/>
</dbReference>
<evidence type="ECO:0000313" key="5">
    <source>
        <dbReference type="EMBL" id="BAU77556.1"/>
    </source>
</evidence>
<keyword evidence="1" id="KW-0805">Transcription regulation</keyword>
<keyword evidence="5" id="KW-0614">Plasmid</keyword>